<name>A0AAP2URT2_CLOIN</name>
<dbReference type="Pfam" id="PF20247">
    <property type="entry name" value="DUF6602"/>
    <property type="match status" value="1"/>
</dbReference>
<accession>A0AAP2URT2</accession>
<evidence type="ECO:0000313" key="3">
    <source>
        <dbReference type="Proteomes" id="UP001203972"/>
    </source>
</evidence>
<dbReference type="AlphaFoldDB" id="A0AAP2URT2"/>
<dbReference type="RefSeq" id="WP_008816961.1">
    <property type="nucleotide sequence ID" value="NZ_AP025565.1"/>
</dbReference>
<organism evidence="2 3">
    <name type="scientific">Clostridium innocuum</name>
    <dbReference type="NCBI Taxonomy" id="1522"/>
    <lineage>
        <taxon>Bacteria</taxon>
        <taxon>Bacillati</taxon>
        <taxon>Bacillota</taxon>
        <taxon>Clostridia</taxon>
        <taxon>Eubacteriales</taxon>
        <taxon>Clostridiaceae</taxon>
        <taxon>Clostridium</taxon>
    </lineage>
</organism>
<sequence>MNQEESIRLPILVHKRWFEKIIAELDLITSIHHNGERGRECEEVVKNFLKDYIPDKFTIASGFVYTESSISNQCDIMIYDSFNYPVLFSGYANKIIYHESLKANIECSTLLSKDKIKNDNLKFTNLQNAFNRDEKLKSTLNYKAPLKVMFTYKSNISSKEKVLEILNDLEEKNIDMLFCAQYGLFLKSENKYISFLNDDNFHGETEHDFNLSLEEQAFQIFLAQLLERLDSEYEYEKLGLTMKFMRAANHVDYKE</sequence>
<dbReference type="EMBL" id="JAKTMA010000059">
    <property type="protein sequence ID" value="MCR0235318.1"/>
    <property type="molecule type" value="Genomic_DNA"/>
</dbReference>
<evidence type="ECO:0000313" key="2">
    <source>
        <dbReference type="EMBL" id="MCR0235318.1"/>
    </source>
</evidence>
<feature type="domain" description="DUF6602" evidence="1">
    <location>
        <begin position="30"/>
        <end position="125"/>
    </location>
</feature>
<dbReference type="Proteomes" id="UP001203972">
    <property type="component" value="Unassembled WGS sequence"/>
</dbReference>
<reference evidence="2" key="1">
    <citation type="journal article" date="2022" name="Clin. Infect. Dis.">
        <title>Association between Clostridium innocuum and antibiotic-associated diarrhea in adults and children: A cross-sectional study and comparative genomics analysis.</title>
        <authorList>
            <person name="Cherny K.E."/>
            <person name="Muscat E.B."/>
            <person name="Balaji A."/>
            <person name="Mukherjee J."/>
            <person name="Ozer E.A."/>
            <person name="Angarone M.P."/>
            <person name="Hauser A.R."/>
            <person name="Sichel J.S."/>
            <person name="Amponsah E."/>
            <person name="Kociolek L.K."/>
        </authorList>
    </citation>
    <scope>NUCLEOTIDE SEQUENCE</scope>
    <source>
        <strain evidence="2">NU1-AC-029v</strain>
    </source>
</reference>
<gene>
    <name evidence="2" type="ORF">MKC95_21350</name>
</gene>
<comment type="caution">
    <text evidence="2">The sequence shown here is derived from an EMBL/GenBank/DDBJ whole genome shotgun (WGS) entry which is preliminary data.</text>
</comment>
<evidence type="ECO:0000259" key="1">
    <source>
        <dbReference type="Pfam" id="PF20247"/>
    </source>
</evidence>
<proteinExistence type="predicted"/>
<dbReference type="CDD" id="cd21173">
    <property type="entry name" value="NucC-like"/>
    <property type="match status" value="1"/>
</dbReference>
<dbReference type="InterPro" id="IPR046537">
    <property type="entry name" value="DUF6602"/>
</dbReference>
<protein>
    <recommendedName>
        <fullName evidence="1">DUF6602 domain-containing protein</fullName>
    </recommendedName>
</protein>